<evidence type="ECO:0008006" key="3">
    <source>
        <dbReference type="Google" id="ProtNLM"/>
    </source>
</evidence>
<gene>
    <name evidence="1" type="ORF">KTQ36_01185</name>
</gene>
<evidence type="ECO:0000313" key="1">
    <source>
        <dbReference type="EMBL" id="MBW0143907.1"/>
    </source>
</evidence>
<dbReference type="Pfam" id="PF19459">
    <property type="entry name" value="DUF5996"/>
    <property type="match status" value="1"/>
</dbReference>
<dbReference type="RefSeq" id="WP_218631954.1">
    <property type="nucleotide sequence ID" value="NZ_JAHVAH010000001.1"/>
</dbReference>
<dbReference type="EMBL" id="JAHVAH010000001">
    <property type="protein sequence ID" value="MBW0143907.1"/>
    <property type="molecule type" value="Genomic_DNA"/>
</dbReference>
<comment type="caution">
    <text evidence="1">The sequence shown here is derived from an EMBL/GenBank/DDBJ whole genome shotgun (WGS) entry which is preliminary data.</text>
</comment>
<reference evidence="1 2" key="1">
    <citation type="submission" date="2021-07" db="EMBL/GenBank/DDBJ databases">
        <title>The draft genome sequence of Sphingomicrobium sp. B8.</title>
        <authorList>
            <person name="Mu L."/>
        </authorList>
    </citation>
    <scope>NUCLEOTIDE SEQUENCE [LARGE SCALE GENOMIC DNA]</scope>
    <source>
        <strain evidence="1 2">B8</strain>
    </source>
</reference>
<protein>
    <recommendedName>
        <fullName evidence="3">Ava_C0101 and related proteins</fullName>
    </recommendedName>
</protein>
<dbReference type="InterPro" id="IPR046038">
    <property type="entry name" value="DUF5996"/>
</dbReference>
<sequence>MDWPRLGGTGDHETLAILHLASQLVGKLKVAHSPWVNHGWHLALHPVPEGLAMQPIDADGRRFTLTLDLCRHVIALKTNNGTEDAIELAADNIATLHRRFVSMLERHGLPSRFHHTPNEVENAVRFSADLSPRSYDPEVAARFREALVAMVPVFDSYRAGFTGKSSPTHFFWGSFDLAVTRFSGRDAPEHPGGVPGLPDRITREAYSDEVESCGFWGGGVVEAEPFFYAYAYPQPDQYRQCSIAHGKWSDEFGEWVLPYDEVRSVNDPAAMLDEFLDSAYRAAADTGEWERERLERKPVAP</sequence>
<proteinExistence type="predicted"/>
<keyword evidence="2" id="KW-1185">Reference proteome</keyword>
<organism evidence="1 2">
    <name type="scientific">Sphingomicrobium clamense</name>
    <dbReference type="NCBI Taxonomy" id="2851013"/>
    <lineage>
        <taxon>Bacteria</taxon>
        <taxon>Pseudomonadati</taxon>
        <taxon>Pseudomonadota</taxon>
        <taxon>Alphaproteobacteria</taxon>
        <taxon>Sphingomonadales</taxon>
        <taxon>Sphingomonadaceae</taxon>
        <taxon>Sphingomicrobium</taxon>
    </lineage>
</organism>
<accession>A0ABS6V2W9</accession>
<evidence type="ECO:0000313" key="2">
    <source>
        <dbReference type="Proteomes" id="UP000698028"/>
    </source>
</evidence>
<name>A0ABS6V2W9_9SPHN</name>
<dbReference type="Proteomes" id="UP000698028">
    <property type="component" value="Unassembled WGS sequence"/>
</dbReference>